<feature type="non-terminal residue" evidence="1">
    <location>
        <position position="1"/>
    </location>
</feature>
<dbReference type="EMBL" id="MU250574">
    <property type="protein sequence ID" value="KAG7440277.1"/>
    <property type="molecule type" value="Genomic_DNA"/>
</dbReference>
<dbReference type="AlphaFoldDB" id="A0A9P7VGS3"/>
<name>A0A9P7VGS3_9AGAR</name>
<dbReference type="GeneID" id="66109788"/>
<dbReference type="Proteomes" id="UP000812287">
    <property type="component" value="Unassembled WGS sequence"/>
</dbReference>
<protein>
    <recommendedName>
        <fullName evidence="3">F-box domain-containing protein</fullName>
    </recommendedName>
</protein>
<sequence>VESIQPNQSPRTLSFVCQQWRAVAIHDAELWSLIELNLDKRPPGKERVKNRVFRLGLSLFRSNGHDLSIRLNGENIVPDVSPILQILLPTAPYWKRLSVFLPLTSFRHFSVCEGYLNRLDTLYVGIGRCDGADHLHIDAFRLAPSLKVVGTLLEHGPVAFTHISIPFSRITTFLSGGGNLYTYESLKKLPHLRMLTVVCWHNFVELEVEPAEPITLPNVTFLHLLASHLPNSSSCVEHMYSLLILPSLQFLKISFFGSDQIFFVYPDSCPIKTLIIEVHNQSQEACTGLRDDLPYFLRRTPQLEELHILTRATNLPDQWVNGLVYTSERDAVAPCLRVLSMPSGLSAGDLGCLVSVIESRRRKDGCSSDGGQCTLLEKVELGTELLEFDDEELLERWLALHAGGLIVT</sequence>
<comment type="caution">
    <text evidence="1">The sequence shown here is derived from an EMBL/GenBank/DDBJ whole genome shotgun (WGS) entry which is preliminary data.</text>
</comment>
<keyword evidence="2" id="KW-1185">Reference proteome</keyword>
<dbReference type="RefSeq" id="XP_043033777.1">
    <property type="nucleotide sequence ID" value="XM_043187491.1"/>
</dbReference>
<evidence type="ECO:0000313" key="1">
    <source>
        <dbReference type="EMBL" id="KAG7440277.1"/>
    </source>
</evidence>
<dbReference type="OrthoDB" id="3365698at2759"/>
<reference evidence="1" key="1">
    <citation type="submission" date="2020-11" db="EMBL/GenBank/DDBJ databases">
        <title>Adaptations for nitrogen fixation in a non-lichenized fungal sporocarp promotes dispersal by wood-feeding termites.</title>
        <authorList>
            <consortium name="DOE Joint Genome Institute"/>
            <person name="Koch R.A."/>
            <person name="Yoon G."/>
            <person name="Arayal U."/>
            <person name="Lail K."/>
            <person name="Amirebrahimi M."/>
            <person name="Labutti K."/>
            <person name="Lipzen A."/>
            <person name="Riley R."/>
            <person name="Barry K."/>
            <person name="Henrissat B."/>
            <person name="Grigoriev I.V."/>
            <person name="Herr J.R."/>
            <person name="Aime M.C."/>
        </authorList>
    </citation>
    <scope>NUCLEOTIDE SEQUENCE</scope>
    <source>
        <strain evidence="1">MCA 3950</strain>
    </source>
</reference>
<evidence type="ECO:0008006" key="3">
    <source>
        <dbReference type="Google" id="ProtNLM"/>
    </source>
</evidence>
<organism evidence="1 2">
    <name type="scientific">Guyanagaster necrorhizus</name>
    <dbReference type="NCBI Taxonomy" id="856835"/>
    <lineage>
        <taxon>Eukaryota</taxon>
        <taxon>Fungi</taxon>
        <taxon>Dikarya</taxon>
        <taxon>Basidiomycota</taxon>
        <taxon>Agaricomycotina</taxon>
        <taxon>Agaricomycetes</taxon>
        <taxon>Agaricomycetidae</taxon>
        <taxon>Agaricales</taxon>
        <taxon>Marasmiineae</taxon>
        <taxon>Physalacriaceae</taxon>
        <taxon>Guyanagaster</taxon>
    </lineage>
</organism>
<proteinExistence type="predicted"/>
<feature type="non-terminal residue" evidence="1">
    <location>
        <position position="408"/>
    </location>
</feature>
<accession>A0A9P7VGS3</accession>
<evidence type="ECO:0000313" key="2">
    <source>
        <dbReference type="Proteomes" id="UP000812287"/>
    </source>
</evidence>
<gene>
    <name evidence="1" type="ORF">BT62DRAFT_938233</name>
</gene>